<dbReference type="Proteomes" id="UP000265768">
    <property type="component" value="Unassembled WGS sequence"/>
</dbReference>
<reference evidence="2 3" key="1">
    <citation type="submission" date="2018-09" db="EMBL/GenBank/DDBJ databases">
        <title>YIM 75507 draft genome.</title>
        <authorList>
            <person name="Tang S."/>
            <person name="Feng Y."/>
        </authorList>
    </citation>
    <scope>NUCLEOTIDE SEQUENCE [LARGE SCALE GENOMIC DNA]</scope>
    <source>
        <strain evidence="2 3">YIM 75507</strain>
    </source>
</reference>
<dbReference type="Gene3D" id="1.10.10.10">
    <property type="entry name" value="Winged helix-like DNA-binding domain superfamily/Winged helix DNA-binding domain"/>
    <property type="match status" value="1"/>
</dbReference>
<keyword evidence="3" id="KW-1185">Reference proteome</keyword>
<dbReference type="SUPFAM" id="SSF46785">
    <property type="entry name" value="Winged helix' DNA-binding domain"/>
    <property type="match status" value="1"/>
</dbReference>
<dbReference type="PANTHER" id="PTHR33169:SF14">
    <property type="entry name" value="TRANSCRIPTIONAL REGULATOR RV3488"/>
    <property type="match status" value="1"/>
</dbReference>
<dbReference type="AlphaFoldDB" id="A0A3A4B3B7"/>
<name>A0A3A4B3B7_9ACTN</name>
<feature type="domain" description="Transcription regulator PadR N-terminal" evidence="1">
    <location>
        <begin position="25"/>
        <end position="97"/>
    </location>
</feature>
<sequence>MVTMLHRRSTLALAVLSLLAEAEYLHQGSMHPYRMQRLLRDRGKDEVVNVGQRGSLYRTIDRLHRTGLIEARESGRDGNRPEHTPYSLSDEGRRVWREWMLDALATPTREYPEFPAAIAFIPLLDPDEVLGRLLERRRKLTDEVARIQSLMAESAEWGRLFALEMEYLNATTEAELHWVRSVIDDLESGAISWTPEQLAALASRHPQ</sequence>
<protein>
    <submittedName>
        <fullName evidence="2">PadR family transcriptional regulator</fullName>
    </submittedName>
</protein>
<dbReference type="OrthoDB" id="8443918at2"/>
<gene>
    <name evidence="2" type="ORF">D5H75_02360</name>
</gene>
<dbReference type="InterPro" id="IPR036388">
    <property type="entry name" value="WH-like_DNA-bd_sf"/>
</dbReference>
<dbReference type="InterPro" id="IPR052509">
    <property type="entry name" value="Metal_resp_DNA-bind_regulator"/>
</dbReference>
<dbReference type="Pfam" id="PF03551">
    <property type="entry name" value="PadR"/>
    <property type="match status" value="1"/>
</dbReference>
<comment type="caution">
    <text evidence="2">The sequence shown here is derived from an EMBL/GenBank/DDBJ whole genome shotgun (WGS) entry which is preliminary data.</text>
</comment>
<evidence type="ECO:0000259" key="1">
    <source>
        <dbReference type="Pfam" id="PF03551"/>
    </source>
</evidence>
<dbReference type="InterPro" id="IPR036390">
    <property type="entry name" value="WH_DNA-bd_sf"/>
</dbReference>
<evidence type="ECO:0000313" key="2">
    <source>
        <dbReference type="EMBL" id="RJL35651.1"/>
    </source>
</evidence>
<organism evidence="2 3">
    <name type="scientific">Bailinhaonella thermotolerans</name>
    <dbReference type="NCBI Taxonomy" id="1070861"/>
    <lineage>
        <taxon>Bacteria</taxon>
        <taxon>Bacillati</taxon>
        <taxon>Actinomycetota</taxon>
        <taxon>Actinomycetes</taxon>
        <taxon>Streptosporangiales</taxon>
        <taxon>Streptosporangiaceae</taxon>
        <taxon>Bailinhaonella</taxon>
    </lineage>
</organism>
<evidence type="ECO:0000313" key="3">
    <source>
        <dbReference type="Proteomes" id="UP000265768"/>
    </source>
</evidence>
<proteinExistence type="predicted"/>
<dbReference type="InterPro" id="IPR005149">
    <property type="entry name" value="Tscrpt_reg_PadR_N"/>
</dbReference>
<dbReference type="EMBL" id="QZEY01000001">
    <property type="protein sequence ID" value="RJL35651.1"/>
    <property type="molecule type" value="Genomic_DNA"/>
</dbReference>
<dbReference type="PANTHER" id="PTHR33169">
    <property type="entry name" value="PADR-FAMILY TRANSCRIPTIONAL REGULATOR"/>
    <property type="match status" value="1"/>
</dbReference>
<accession>A0A3A4B3B7</accession>